<feature type="region of interest" description="Disordered" evidence="1">
    <location>
        <begin position="50"/>
        <end position="69"/>
    </location>
</feature>
<evidence type="ECO:0000256" key="1">
    <source>
        <dbReference type="SAM" id="MobiDB-lite"/>
    </source>
</evidence>
<dbReference type="EMBL" id="JMSE01001114">
    <property type="protein sequence ID" value="KDN64618.1"/>
    <property type="molecule type" value="Genomic_DNA"/>
</dbReference>
<organism evidence="2 3">
    <name type="scientific">Colletotrichum sublineola</name>
    <name type="common">Sorghum anthracnose fungus</name>
    <dbReference type="NCBI Taxonomy" id="1173701"/>
    <lineage>
        <taxon>Eukaryota</taxon>
        <taxon>Fungi</taxon>
        <taxon>Dikarya</taxon>
        <taxon>Ascomycota</taxon>
        <taxon>Pezizomycotina</taxon>
        <taxon>Sordariomycetes</taxon>
        <taxon>Hypocreomycetidae</taxon>
        <taxon>Glomerellales</taxon>
        <taxon>Glomerellaceae</taxon>
        <taxon>Colletotrichum</taxon>
        <taxon>Colletotrichum graminicola species complex</taxon>
    </lineage>
</organism>
<protein>
    <submittedName>
        <fullName evidence="2">Uncharacterized protein</fullName>
    </submittedName>
</protein>
<dbReference type="Proteomes" id="UP000027238">
    <property type="component" value="Unassembled WGS sequence"/>
</dbReference>
<evidence type="ECO:0000313" key="3">
    <source>
        <dbReference type="Proteomes" id="UP000027238"/>
    </source>
</evidence>
<name>A0A066X647_COLSU</name>
<comment type="caution">
    <text evidence="2">The sequence shown here is derived from an EMBL/GenBank/DDBJ whole genome shotgun (WGS) entry which is preliminary data.</text>
</comment>
<gene>
    <name evidence="2" type="ORF">CSUB01_07361</name>
</gene>
<evidence type="ECO:0000313" key="2">
    <source>
        <dbReference type="EMBL" id="KDN64618.1"/>
    </source>
</evidence>
<proteinExistence type="predicted"/>
<dbReference type="AlphaFoldDB" id="A0A066X647"/>
<keyword evidence="3" id="KW-1185">Reference proteome</keyword>
<reference evidence="3" key="1">
    <citation type="journal article" date="2014" name="Genome Announc.">
        <title>Draft genome sequence of Colletotrichum sublineola, a destructive pathogen of cultivated sorghum.</title>
        <authorList>
            <person name="Baroncelli R."/>
            <person name="Sanz-Martin J.M."/>
            <person name="Rech G.E."/>
            <person name="Sukno S.A."/>
            <person name="Thon M.R."/>
        </authorList>
    </citation>
    <scope>NUCLEOTIDE SEQUENCE [LARGE SCALE GENOMIC DNA]</scope>
    <source>
        <strain evidence="3">TX430BB</strain>
    </source>
</reference>
<sequence length="111" mass="11303">MVMCFCPDLEEVCAADLDARGVETDAACMGVGVIANTKAAYDGHPAALGKGDVSGRADRDGPRELPPVRPGALELVSGVHNPVTKITAGLFVSVALAPEGILHGVQLSASH</sequence>
<dbReference type="HOGENOM" id="CLU_2158221_0_0_1"/>
<feature type="compositionally biased region" description="Basic and acidic residues" evidence="1">
    <location>
        <begin position="53"/>
        <end position="63"/>
    </location>
</feature>
<accession>A0A066X647</accession>